<dbReference type="EMBL" id="JAATIP010000182">
    <property type="protein sequence ID" value="KAF4362590.1"/>
    <property type="molecule type" value="Genomic_DNA"/>
</dbReference>
<evidence type="ECO:0000256" key="1">
    <source>
        <dbReference type="ARBA" id="ARBA00011069"/>
    </source>
</evidence>
<proteinExistence type="inferred from homology"/>
<evidence type="ECO:0000313" key="5">
    <source>
        <dbReference type="Proteomes" id="UP000525078"/>
    </source>
</evidence>
<accession>A0A7J6EY60</accession>
<feature type="domain" description="DUF1985" evidence="3">
    <location>
        <begin position="119"/>
        <end position="225"/>
    </location>
</feature>
<dbReference type="GO" id="GO:0000398">
    <property type="term" value="P:mRNA splicing, via spliceosome"/>
    <property type="evidence" value="ECO:0007669"/>
    <property type="project" value="TreeGrafter"/>
</dbReference>
<dbReference type="PANTHER" id="PTHR31809:SF0">
    <property type="entry name" value="BUD13 HOMOLOG"/>
    <property type="match status" value="1"/>
</dbReference>
<name>A0A7J6EY60_CANSA</name>
<comment type="similarity">
    <text evidence="1">Belongs to the CWC26 family.</text>
</comment>
<gene>
    <name evidence="4" type="ORF">F8388_011417</name>
</gene>
<protein>
    <recommendedName>
        <fullName evidence="3">DUF1985 domain-containing protein</fullName>
    </recommendedName>
</protein>
<sequence>MMERVAETGSVVGSKRKSSCNIGGISKKDQTNKNMAKLSDSIDDGSEHVVDFISKEKKKTLLKPVTRRKRPMEPSGSSIPAAPTVFYFKMKPKKRFRGVAQDFNDTSVLLEIKQFNMERDDEECWYNIGSKAVRFGVEEFSDITGFNCGGPYDLKPLSKKKMLKFKARMFPNFGIIDKVTRRDVRDVFLDQEFLMDDDDVVKMGVVYLLSCYLFGFTHDKNVDNFLFGLVNGDDYLDVLNGFAFGKMLWERTFYYLTIAIKDGNSIFDELEAKGKKFKKYKLPGFVVPFHVWLYEIIPSLSSEYCVRKGSEFRRILNWQSFGVLGFVTLLEKVFNNPEVIVDDFRLTDAERRNRLLKNFKFQPVYLPKSVDDEKDFEEKFENICKSLLLIKDSQVCICNEMAIFRDEFSRDLAKLSGMIEKMNSKNHEKMDTTDLFGASDREAYYRDLSDDVGGLELSVHSVKYAVHEDNVDYGQYYLSPDVMKVVDNTIKDVLCSKDQPSCEKNNNMEMVVFDDSYQTPENPKRIRKESAIVLSPFITDFGSSDSGKDSLMNILIGDKLIVDGLNPFKNEIGDNNTSEQCLKFIQCTKKKYSDVDNKIDPPVLFKLMRKCGFTDSKLVGNHVLIIVHVKDQSHWILIHFSIKDRMLNVYNSLSGLRNQNKALPHVKAYSVAYSVMLPYFLEFLNFDASRPDLSMEAGPYSVGTREPLNYTFIKGLPTQKKRLFAGELIDLCGENVNRCLQISIQENPTSNNEDENKKKKKKKKQQKAKPDALGVLVVDEDPVWQKPVHVEEDDENDSAGEEKPQIEEDIEVKRMRRLEHLRALRASNPISEDGSGWVTLSPKNENLSSDLSPPRKHSARNDTPSPELKPSEVDNDFSPPRHRRTRHHSPSPEPDNQDLSPPRNRRVRNDTPSPERDRKPIKESVDLSPPRQRRKRHHTESPEPDKGHVPSDLSPPRRSRNDDLSPPRKNTRQVSAQDMKEERKTGLITGRDMRDEIARTKKQDLMRFQDMDPSISGRGAEPVYRDRIKGVRITKEEFLKSKQKVEDKPKIVSANLQYYMWGYDLSLHYPPFVSEIKLEWGKGLAQKREAEANLQELELEKNKPFARTRDDPDIDKMMKETLRWGDPMLHLVKKKQSEPTLSNFGDNEKMKESGFIIPQEIPNHSWLKRGLDAAPNRYGIRPGRHWDGVDRSTGYEKELFKRKNEKQATEREAYLWSVADM</sequence>
<comment type="caution">
    <text evidence="4">The sequence shown here is derived from an EMBL/GenBank/DDBJ whole genome shotgun (WGS) entry which is preliminary data.</text>
</comment>
<feature type="compositionally biased region" description="Basic and acidic residues" evidence="2">
    <location>
        <begin position="907"/>
        <end position="925"/>
    </location>
</feature>
<reference evidence="4 5" key="1">
    <citation type="journal article" date="2020" name="bioRxiv">
        <title>Sequence and annotation of 42 cannabis genomes reveals extensive copy number variation in cannabinoid synthesis and pathogen resistance genes.</title>
        <authorList>
            <person name="Mckernan K.J."/>
            <person name="Helbert Y."/>
            <person name="Kane L.T."/>
            <person name="Ebling H."/>
            <person name="Zhang L."/>
            <person name="Liu B."/>
            <person name="Eaton Z."/>
            <person name="Mclaughlin S."/>
            <person name="Kingan S."/>
            <person name="Baybayan P."/>
            <person name="Concepcion G."/>
            <person name="Jordan M."/>
            <person name="Riva A."/>
            <person name="Barbazuk W."/>
            <person name="Harkins T."/>
        </authorList>
    </citation>
    <scope>NUCLEOTIDE SEQUENCE [LARGE SCALE GENOMIC DNA]</scope>
    <source>
        <strain evidence="5">cv. Jamaican Lion 4</strain>
        <tissue evidence="4">Leaf</tissue>
    </source>
</reference>
<evidence type="ECO:0000256" key="2">
    <source>
        <dbReference type="SAM" id="MobiDB-lite"/>
    </source>
</evidence>
<evidence type="ECO:0000313" key="4">
    <source>
        <dbReference type="EMBL" id="KAF4362590.1"/>
    </source>
</evidence>
<dbReference type="Pfam" id="PF09736">
    <property type="entry name" value="Bud13"/>
    <property type="match status" value="1"/>
</dbReference>
<dbReference type="Pfam" id="PF09331">
    <property type="entry name" value="DUF1985"/>
    <property type="match status" value="1"/>
</dbReference>
<feature type="compositionally biased region" description="Basic and acidic residues" evidence="2">
    <location>
        <begin position="939"/>
        <end position="949"/>
    </location>
</feature>
<feature type="region of interest" description="Disordered" evidence="2">
    <location>
        <begin position="827"/>
        <end position="983"/>
    </location>
</feature>
<dbReference type="InterPro" id="IPR051112">
    <property type="entry name" value="CWC26_splicing_factor"/>
</dbReference>
<dbReference type="GO" id="GO:0003723">
    <property type="term" value="F:RNA binding"/>
    <property type="evidence" value="ECO:0007669"/>
    <property type="project" value="TreeGrafter"/>
</dbReference>
<dbReference type="AlphaFoldDB" id="A0A7J6EY60"/>
<dbReference type="InterPro" id="IPR015410">
    <property type="entry name" value="DUF1985"/>
</dbReference>
<feature type="compositionally biased region" description="Basic residues" evidence="2">
    <location>
        <begin position="758"/>
        <end position="767"/>
    </location>
</feature>
<feature type="compositionally biased region" description="Basic residues" evidence="2">
    <location>
        <begin position="880"/>
        <end position="889"/>
    </location>
</feature>
<feature type="compositionally biased region" description="Polar residues" evidence="2">
    <location>
        <begin position="841"/>
        <end position="851"/>
    </location>
</feature>
<dbReference type="PANTHER" id="PTHR31809">
    <property type="entry name" value="BUD13 HOMOLOG"/>
    <property type="match status" value="1"/>
</dbReference>
<feature type="region of interest" description="Disordered" evidence="2">
    <location>
        <begin position="1"/>
        <end position="32"/>
    </location>
</feature>
<dbReference type="GO" id="GO:0070274">
    <property type="term" value="C:RES complex"/>
    <property type="evidence" value="ECO:0007669"/>
    <property type="project" value="TreeGrafter"/>
</dbReference>
<dbReference type="Proteomes" id="UP000525078">
    <property type="component" value="Unassembled WGS sequence"/>
</dbReference>
<feature type="region of interest" description="Disordered" evidence="2">
    <location>
        <begin position="747"/>
        <end position="811"/>
    </location>
</feature>
<dbReference type="InterPro" id="IPR018609">
    <property type="entry name" value="Bud13"/>
</dbReference>
<dbReference type="GO" id="GO:0005684">
    <property type="term" value="C:U2-type spliceosomal complex"/>
    <property type="evidence" value="ECO:0007669"/>
    <property type="project" value="TreeGrafter"/>
</dbReference>
<organism evidence="4 5">
    <name type="scientific">Cannabis sativa</name>
    <name type="common">Hemp</name>
    <name type="synonym">Marijuana</name>
    <dbReference type="NCBI Taxonomy" id="3483"/>
    <lineage>
        <taxon>Eukaryota</taxon>
        <taxon>Viridiplantae</taxon>
        <taxon>Streptophyta</taxon>
        <taxon>Embryophyta</taxon>
        <taxon>Tracheophyta</taxon>
        <taxon>Spermatophyta</taxon>
        <taxon>Magnoliopsida</taxon>
        <taxon>eudicotyledons</taxon>
        <taxon>Gunneridae</taxon>
        <taxon>Pentapetalae</taxon>
        <taxon>rosids</taxon>
        <taxon>fabids</taxon>
        <taxon>Rosales</taxon>
        <taxon>Cannabaceae</taxon>
        <taxon>Cannabis</taxon>
    </lineage>
</organism>
<evidence type="ECO:0000259" key="3">
    <source>
        <dbReference type="Pfam" id="PF09331"/>
    </source>
</evidence>